<dbReference type="Proteomes" id="UP000801864">
    <property type="component" value="Unassembled WGS sequence"/>
</dbReference>
<evidence type="ECO:0000313" key="2">
    <source>
        <dbReference type="Proteomes" id="UP000801864"/>
    </source>
</evidence>
<dbReference type="AlphaFoldDB" id="A0A9P4XBU5"/>
<gene>
    <name evidence="1" type="ORF">CFAM422_007943</name>
</gene>
<protein>
    <submittedName>
        <fullName evidence="1">Uncharacterized protein</fullName>
    </submittedName>
</protein>
<organism evidence="1 2">
    <name type="scientific">Trichoderma lentiforme</name>
    <dbReference type="NCBI Taxonomy" id="1567552"/>
    <lineage>
        <taxon>Eukaryota</taxon>
        <taxon>Fungi</taxon>
        <taxon>Dikarya</taxon>
        <taxon>Ascomycota</taxon>
        <taxon>Pezizomycotina</taxon>
        <taxon>Sordariomycetes</taxon>
        <taxon>Hypocreomycetidae</taxon>
        <taxon>Hypocreales</taxon>
        <taxon>Hypocreaceae</taxon>
        <taxon>Trichoderma</taxon>
    </lineage>
</organism>
<keyword evidence="2" id="KW-1185">Reference proteome</keyword>
<accession>A0A9P4XBU5</accession>
<proteinExistence type="predicted"/>
<reference evidence="1 2" key="1">
    <citation type="submission" date="2018-06" db="EMBL/GenBank/DDBJ databases">
        <title>Genome analysis of cellulolytic fungus Trichoderma lentiforme CFAM-422.</title>
        <authorList>
            <person name="Steindorff A.S."/>
            <person name="Formighieri E.F."/>
            <person name="Midorikawa G.E.O."/>
            <person name="Tamietti M.S."/>
            <person name="Ramos E.Z."/>
            <person name="Silva A.S."/>
            <person name="Bon E.P.S."/>
            <person name="Mendes T.D."/>
            <person name="Damaso M.C.T."/>
            <person name="Favaro L.C.L."/>
        </authorList>
    </citation>
    <scope>NUCLEOTIDE SEQUENCE [LARGE SCALE GENOMIC DNA]</scope>
    <source>
        <strain evidence="1 2">CFAM-422</strain>
    </source>
</reference>
<evidence type="ECO:0000313" key="1">
    <source>
        <dbReference type="EMBL" id="KAF3068033.1"/>
    </source>
</evidence>
<comment type="caution">
    <text evidence="1">The sequence shown here is derived from an EMBL/GenBank/DDBJ whole genome shotgun (WGS) entry which is preliminary data.</text>
</comment>
<sequence length="117" mass="13473">MSDTGALSLSPGRGFIRDFFNQRSTEARHVEREVEDVVEDDETEVDGCIHFQFLSTLRVTRNDGIVVKIRQLILMKVSPHQNVFGRLYLQEMHTTTLLVETYPEGDEIGEPMEEEDM</sequence>
<name>A0A9P4XBU5_9HYPO</name>
<dbReference type="EMBL" id="QLNT01000014">
    <property type="protein sequence ID" value="KAF3068033.1"/>
    <property type="molecule type" value="Genomic_DNA"/>
</dbReference>